<dbReference type="Proteomes" id="UP000822271">
    <property type="component" value="Unassembled WGS sequence"/>
</dbReference>
<dbReference type="EMBL" id="RAUE01000017">
    <property type="protein sequence ID" value="MBA0311521.1"/>
    <property type="molecule type" value="Genomic_DNA"/>
</dbReference>
<dbReference type="Proteomes" id="UP001218208">
    <property type="component" value="Unassembled WGS sequence"/>
</dbReference>
<gene>
    <name evidence="3" type="ORF">D7Y33_10980</name>
    <name evidence="4" type="ORF">I5V89_02660</name>
    <name evidence="2" type="ORF">QEG23_001731</name>
</gene>
<evidence type="ECO:0000259" key="1">
    <source>
        <dbReference type="Pfam" id="PF01402"/>
    </source>
</evidence>
<reference evidence="3" key="2">
    <citation type="journal article" date="2020" name="Front. Microbiol.">
        <title>Genetic Variants of the DSF Quorum Sensing System in Stenotrophomonas maltophilia Influence Virulence and Resistance Phenotypes Among Genotypically Diverse Clinical Isolates.</title>
        <authorList>
            <person name="Yero D."/>
            <person name="Huedo P."/>
            <person name="Conchillo-Sole O."/>
            <person name="Martinez-Servat S."/>
            <person name="Mamat U."/>
            <person name="Coves X."/>
            <person name="Llanas F."/>
            <person name="Roca I."/>
            <person name="Vila J."/>
            <person name="Schaible U.E."/>
            <person name="Daura X."/>
            <person name="Gibert I."/>
        </authorList>
    </citation>
    <scope>NUCLEOTIDE SEQUENCE</scope>
    <source>
        <strain evidence="3">OG156</strain>
    </source>
</reference>
<dbReference type="AlphaFoldDB" id="A0A699Y2T8"/>
<dbReference type="GO" id="GO:0006355">
    <property type="term" value="P:regulation of DNA-templated transcription"/>
    <property type="evidence" value="ECO:0007669"/>
    <property type="project" value="InterPro"/>
</dbReference>
<protein>
    <submittedName>
        <fullName evidence="4">Ribbon-helix-helix protein, CopG family</fullName>
    </submittedName>
</protein>
<dbReference type="Pfam" id="PF01402">
    <property type="entry name" value="RHH_1"/>
    <property type="match status" value="1"/>
</dbReference>
<sequence>MKTKREKTARDELLKARVSKSFKALVEETAVARGQTPSEAMRQALQEWVHRPSQAA</sequence>
<evidence type="ECO:0000313" key="2">
    <source>
        <dbReference type="EMBL" id="EKT4092231.1"/>
    </source>
</evidence>
<dbReference type="Proteomes" id="UP000634179">
    <property type="component" value="Unassembled WGS sequence"/>
</dbReference>
<accession>A0A699Y2T8</accession>
<reference evidence="4" key="3">
    <citation type="submission" date="2020-11" db="EMBL/GenBank/DDBJ databases">
        <title>Enhanced detection system for hospital associated transmission using whole genome sequencing surveillance.</title>
        <authorList>
            <person name="Harrison L.H."/>
            <person name="Van Tyne D."/>
            <person name="Marsh J.W."/>
            <person name="Griffith M.P."/>
            <person name="Snyder D.J."/>
            <person name="Cooper V.S."/>
            <person name="Mustapha M."/>
        </authorList>
    </citation>
    <scope>NUCLEOTIDE SEQUENCE</scope>
    <source>
        <strain evidence="4">STEN00053</strain>
    </source>
</reference>
<organism evidence="4 5">
    <name type="scientific">Stenotrophomonas maltophilia</name>
    <name type="common">Pseudomonas maltophilia</name>
    <name type="synonym">Xanthomonas maltophilia</name>
    <dbReference type="NCBI Taxonomy" id="40324"/>
    <lineage>
        <taxon>Bacteria</taxon>
        <taxon>Pseudomonadati</taxon>
        <taxon>Pseudomonadota</taxon>
        <taxon>Gammaproteobacteria</taxon>
        <taxon>Lysobacterales</taxon>
        <taxon>Lysobacteraceae</taxon>
        <taxon>Stenotrophomonas</taxon>
        <taxon>Stenotrophomonas maltophilia group</taxon>
    </lineage>
</organism>
<comment type="caution">
    <text evidence="4">The sequence shown here is derived from an EMBL/GenBank/DDBJ whole genome shotgun (WGS) entry which is preliminary data.</text>
</comment>
<dbReference type="OrthoDB" id="9877061at2"/>
<proteinExistence type="predicted"/>
<feature type="domain" description="Ribbon-helix-helix protein CopG" evidence="1">
    <location>
        <begin position="14"/>
        <end position="51"/>
    </location>
</feature>
<reference evidence="3" key="1">
    <citation type="submission" date="2018-09" db="EMBL/GenBank/DDBJ databases">
        <authorList>
            <person name="Groschel M."/>
            <person name="Kohl T."/>
            <person name="Conchillo-Sole O."/>
            <person name="Mamat U."/>
            <person name="Yero D."/>
            <person name="Niemann S."/>
            <person name="Daura X."/>
            <person name="Gibert I."/>
        </authorList>
    </citation>
    <scope>NUCLEOTIDE SEQUENCE</scope>
    <source>
        <strain evidence="3">OG156</strain>
    </source>
</reference>
<dbReference type="RefSeq" id="WP_140222693.1">
    <property type="nucleotide sequence ID" value="NZ_BKBG02000001.1"/>
</dbReference>
<dbReference type="EMBL" id="ABLOJW010000008">
    <property type="protein sequence ID" value="EKT4092231.1"/>
    <property type="molecule type" value="Genomic_DNA"/>
</dbReference>
<evidence type="ECO:0000313" key="5">
    <source>
        <dbReference type="Proteomes" id="UP000634179"/>
    </source>
</evidence>
<evidence type="ECO:0000313" key="4">
    <source>
        <dbReference type="EMBL" id="MBH1788768.1"/>
    </source>
</evidence>
<name>A0A699Y2T8_STEMA</name>
<dbReference type="EMBL" id="JADUOV010000001">
    <property type="protein sequence ID" value="MBH1788768.1"/>
    <property type="molecule type" value="Genomic_DNA"/>
</dbReference>
<reference evidence="2" key="4">
    <citation type="submission" date="2022-07" db="EMBL/GenBank/DDBJ databases">
        <authorList>
            <consortium name="DAFM: The Division of Animal and Food Microbiology"/>
        </authorList>
    </citation>
    <scope>NUCLEOTIDE SEQUENCE</scope>
    <source>
        <strain evidence="2">19MO01SH01-2</strain>
    </source>
</reference>
<evidence type="ECO:0000313" key="3">
    <source>
        <dbReference type="EMBL" id="MBA0311521.1"/>
    </source>
</evidence>
<dbReference type="InterPro" id="IPR002145">
    <property type="entry name" value="CopG"/>
</dbReference>